<evidence type="ECO:0000313" key="1">
    <source>
        <dbReference type="EMBL" id="NKZ37875.1"/>
    </source>
</evidence>
<dbReference type="EMBL" id="JAAZQD010000001">
    <property type="protein sequence ID" value="NKZ37875.1"/>
    <property type="molecule type" value="Genomic_DNA"/>
</dbReference>
<accession>A0A846ZGG0</accession>
<gene>
    <name evidence="1" type="ORF">HF690_02780</name>
</gene>
<keyword evidence="2" id="KW-1185">Reference proteome</keyword>
<name>A0A846ZGG0_9GAMM</name>
<organism evidence="1 2">
    <name type="scientific">Oleiagrimonas citrea</name>
    <dbReference type="NCBI Taxonomy" id="1665687"/>
    <lineage>
        <taxon>Bacteria</taxon>
        <taxon>Pseudomonadati</taxon>
        <taxon>Pseudomonadota</taxon>
        <taxon>Gammaproteobacteria</taxon>
        <taxon>Lysobacterales</taxon>
        <taxon>Rhodanobacteraceae</taxon>
        <taxon>Oleiagrimonas</taxon>
    </lineage>
</organism>
<dbReference type="RefSeq" id="WP_168608357.1">
    <property type="nucleotide sequence ID" value="NZ_JAAZQD010000001.1"/>
</dbReference>
<comment type="caution">
    <text evidence="1">The sequence shown here is derived from an EMBL/GenBank/DDBJ whole genome shotgun (WGS) entry which is preliminary data.</text>
</comment>
<evidence type="ECO:0000313" key="2">
    <source>
        <dbReference type="Proteomes" id="UP000541636"/>
    </source>
</evidence>
<proteinExistence type="predicted"/>
<keyword evidence="1" id="KW-0378">Hydrolase</keyword>
<dbReference type="InterPro" id="IPR029058">
    <property type="entry name" value="AB_hydrolase_fold"/>
</dbReference>
<dbReference type="AlphaFoldDB" id="A0A846ZGG0"/>
<dbReference type="Gene3D" id="3.40.50.1820">
    <property type="entry name" value="alpha/beta hydrolase"/>
    <property type="match status" value="1"/>
</dbReference>
<sequence length="173" mass="18434">MRGHVILSHGTGSGPQATKVSVLAETAEALGYSTERPDYRDCDELGEQASVAPRVERLLERIHAAPQPPILVGSSMGAFVSGLASLRAPCRALFLLALPIGIPGVEPQFDMARDVPSMLIHGFADDLCPADAALAFADRVGMPALLVADGHRLSDHVAVIEQQFRLFLERLSA</sequence>
<protein>
    <submittedName>
        <fullName evidence="1">Alpha/beta hydrolase</fullName>
    </submittedName>
</protein>
<dbReference type="Proteomes" id="UP000541636">
    <property type="component" value="Unassembled WGS sequence"/>
</dbReference>
<dbReference type="GO" id="GO:0016787">
    <property type="term" value="F:hydrolase activity"/>
    <property type="evidence" value="ECO:0007669"/>
    <property type="project" value="UniProtKB-KW"/>
</dbReference>
<reference evidence="1 2" key="1">
    <citation type="journal article" date="2017" name="Int. J. Syst. Evol. Microbiol.">
        <title>Oleiagrimonas citrea sp. nov., a marine bacterium isolated from tidal flat sediment and emended description of the genus Oleiagrimonas Fang et al. 2015 and Oleiagrimonas soli.</title>
        <authorList>
            <person name="Yang S.H."/>
            <person name="Seo H.S."/>
            <person name="Seong C.N."/>
            <person name="Kwon K.K."/>
        </authorList>
    </citation>
    <scope>NUCLEOTIDE SEQUENCE [LARGE SCALE GENOMIC DNA]</scope>
    <source>
        <strain evidence="1 2">MEBiC09124</strain>
    </source>
</reference>
<dbReference type="SUPFAM" id="SSF53474">
    <property type="entry name" value="alpha/beta-Hydrolases"/>
    <property type="match status" value="1"/>
</dbReference>